<dbReference type="SUPFAM" id="SSF52091">
    <property type="entry name" value="SpoIIaa-like"/>
    <property type="match status" value="1"/>
</dbReference>
<evidence type="ECO:0000259" key="9">
    <source>
        <dbReference type="PROSITE" id="PS50846"/>
    </source>
</evidence>
<evidence type="ECO:0000313" key="11">
    <source>
        <dbReference type="Proteomes" id="UP000298416"/>
    </source>
</evidence>
<keyword evidence="11" id="KW-1185">Reference proteome</keyword>
<comment type="subcellular location">
    <subcellularLocation>
        <location evidence="1">Membrane</location>
        <topology evidence="1">Multi-pass membrane protein</topology>
    </subcellularLocation>
    <subcellularLocation>
        <location evidence="2">Membrane</location>
        <topology evidence="2">Peripheral membrane protein</topology>
    </subcellularLocation>
</comment>
<feature type="transmembrane region" description="Helical" evidence="7">
    <location>
        <begin position="577"/>
        <end position="595"/>
    </location>
</feature>
<evidence type="ECO:0000259" key="8">
    <source>
        <dbReference type="PROSITE" id="PS50801"/>
    </source>
</evidence>
<feature type="transmembrane region" description="Helical" evidence="7">
    <location>
        <begin position="636"/>
        <end position="663"/>
    </location>
</feature>
<keyword evidence="6 7" id="KW-0472">Membrane</keyword>
<feature type="transmembrane region" description="Helical" evidence="7">
    <location>
        <begin position="455"/>
        <end position="475"/>
    </location>
</feature>
<evidence type="ECO:0000256" key="1">
    <source>
        <dbReference type="ARBA" id="ARBA00004141"/>
    </source>
</evidence>
<dbReference type="InterPro" id="IPR006121">
    <property type="entry name" value="HMA_dom"/>
</dbReference>
<reference evidence="10" key="2">
    <citation type="submission" date="2020-08" db="EMBL/GenBank/DDBJ databases">
        <title>Plant Genome Project.</title>
        <authorList>
            <person name="Zhang R.-G."/>
        </authorList>
    </citation>
    <scope>NUCLEOTIDE SEQUENCE</scope>
    <source>
        <strain evidence="10">Huo1</strain>
        <tissue evidence="10">Leaf</tissue>
    </source>
</reference>
<dbReference type="InterPro" id="IPR002645">
    <property type="entry name" value="STAS_dom"/>
</dbReference>
<dbReference type="InterPro" id="IPR036163">
    <property type="entry name" value="HMA_dom_sf"/>
</dbReference>
<dbReference type="GO" id="GO:0046872">
    <property type="term" value="F:metal ion binding"/>
    <property type="evidence" value="ECO:0007669"/>
    <property type="project" value="InterPro"/>
</dbReference>
<dbReference type="NCBIfam" id="TIGR00815">
    <property type="entry name" value="sulP"/>
    <property type="match status" value="1"/>
</dbReference>
<dbReference type="GO" id="GO:0016020">
    <property type="term" value="C:membrane"/>
    <property type="evidence" value="ECO:0007669"/>
    <property type="project" value="UniProtKB-SubCell"/>
</dbReference>
<dbReference type="InterPro" id="IPR018045">
    <property type="entry name" value="S04_transporter_CS"/>
</dbReference>
<dbReference type="PANTHER" id="PTHR11814">
    <property type="entry name" value="SULFATE TRANSPORTER"/>
    <property type="match status" value="1"/>
</dbReference>
<reference evidence="10" key="1">
    <citation type="submission" date="2018-01" db="EMBL/GenBank/DDBJ databases">
        <authorList>
            <person name="Mao J.F."/>
        </authorList>
    </citation>
    <scope>NUCLEOTIDE SEQUENCE</scope>
    <source>
        <strain evidence="10">Huo1</strain>
        <tissue evidence="10">Leaf</tissue>
    </source>
</reference>
<dbReference type="PROSITE" id="PS50846">
    <property type="entry name" value="HMA_2"/>
    <property type="match status" value="1"/>
</dbReference>
<evidence type="ECO:0000256" key="6">
    <source>
        <dbReference type="ARBA" id="ARBA00023136"/>
    </source>
</evidence>
<dbReference type="InterPro" id="IPR011547">
    <property type="entry name" value="SLC26A/SulP_dom"/>
</dbReference>
<dbReference type="PROSITE" id="PS50801">
    <property type="entry name" value="STAS"/>
    <property type="match status" value="1"/>
</dbReference>
<dbReference type="CDD" id="cd07042">
    <property type="entry name" value="STAS_SulP_like_sulfate_transporter"/>
    <property type="match status" value="1"/>
</dbReference>
<dbReference type="Pfam" id="PF00403">
    <property type="entry name" value="HMA"/>
    <property type="match status" value="1"/>
</dbReference>
<dbReference type="Gene3D" id="3.30.70.100">
    <property type="match status" value="1"/>
</dbReference>
<evidence type="ECO:0000256" key="5">
    <source>
        <dbReference type="ARBA" id="ARBA00022989"/>
    </source>
</evidence>
<keyword evidence="5 7" id="KW-1133">Transmembrane helix</keyword>
<gene>
    <name evidence="10" type="ORF">SASPL_103134</name>
</gene>
<name>A0A8X9ACT1_SALSN</name>
<feature type="domain" description="STAS" evidence="8">
    <location>
        <begin position="687"/>
        <end position="810"/>
    </location>
</feature>
<evidence type="ECO:0000256" key="4">
    <source>
        <dbReference type="ARBA" id="ARBA00022692"/>
    </source>
</evidence>
<dbReference type="Pfam" id="PF00916">
    <property type="entry name" value="Sulfate_transp"/>
    <property type="match status" value="2"/>
</dbReference>
<feature type="transmembrane region" description="Helical" evidence="7">
    <location>
        <begin position="340"/>
        <end position="356"/>
    </location>
</feature>
<comment type="caution">
    <text evidence="10">The sequence shown here is derived from an EMBL/GenBank/DDBJ whole genome shotgun (WGS) entry which is preliminary data.</text>
</comment>
<feature type="transmembrane region" description="Helical" evidence="7">
    <location>
        <begin position="505"/>
        <end position="526"/>
    </location>
</feature>
<dbReference type="CDD" id="cd00371">
    <property type="entry name" value="HMA"/>
    <property type="match status" value="1"/>
</dbReference>
<keyword evidence="4 7" id="KW-0812">Transmembrane</keyword>
<dbReference type="GO" id="GO:0009626">
    <property type="term" value="P:plant-type hypersensitive response"/>
    <property type="evidence" value="ECO:0007669"/>
    <property type="project" value="UniProtKB-KW"/>
</dbReference>
<dbReference type="SUPFAM" id="SSF55008">
    <property type="entry name" value="HMA, heavy metal-associated domain"/>
    <property type="match status" value="1"/>
</dbReference>
<dbReference type="FunFam" id="3.30.750.24:FF:000002">
    <property type="entry name" value="Sulfate transporter 31"/>
    <property type="match status" value="1"/>
</dbReference>
<feature type="transmembrane region" description="Helical" evidence="7">
    <location>
        <begin position="602"/>
        <end position="624"/>
    </location>
</feature>
<evidence type="ECO:0000256" key="7">
    <source>
        <dbReference type="SAM" id="Phobius"/>
    </source>
</evidence>
<organism evidence="10">
    <name type="scientific">Salvia splendens</name>
    <name type="common">Scarlet sage</name>
    <dbReference type="NCBI Taxonomy" id="180675"/>
    <lineage>
        <taxon>Eukaryota</taxon>
        <taxon>Viridiplantae</taxon>
        <taxon>Streptophyta</taxon>
        <taxon>Embryophyta</taxon>
        <taxon>Tracheophyta</taxon>
        <taxon>Spermatophyta</taxon>
        <taxon>Magnoliopsida</taxon>
        <taxon>eudicotyledons</taxon>
        <taxon>Gunneridae</taxon>
        <taxon>Pentapetalae</taxon>
        <taxon>asterids</taxon>
        <taxon>lamiids</taxon>
        <taxon>Lamiales</taxon>
        <taxon>Lamiaceae</taxon>
        <taxon>Nepetoideae</taxon>
        <taxon>Mentheae</taxon>
        <taxon>Salviinae</taxon>
        <taxon>Salvia</taxon>
        <taxon>Salvia subgen. Calosphace</taxon>
        <taxon>core Calosphace</taxon>
    </lineage>
</organism>
<dbReference type="Pfam" id="PF01740">
    <property type="entry name" value="STAS"/>
    <property type="match status" value="1"/>
</dbReference>
<dbReference type="InterPro" id="IPR036513">
    <property type="entry name" value="STAS_dom_sf"/>
</dbReference>
<proteinExistence type="predicted"/>
<dbReference type="AlphaFoldDB" id="A0A8X9ACT1"/>
<feature type="transmembrane region" description="Helical" evidence="7">
    <location>
        <begin position="427"/>
        <end position="449"/>
    </location>
</feature>
<dbReference type="Gene3D" id="3.30.750.24">
    <property type="entry name" value="STAS domain"/>
    <property type="match status" value="1"/>
</dbReference>
<evidence type="ECO:0000313" key="10">
    <source>
        <dbReference type="EMBL" id="KAG6438197.1"/>
    </source>
</evidence>
<evidence type="ECO:0000256" key="2">
    <source>
        <dbReference type="ARBA" id="ARBA00004170"/>
    </source>
</evidence>
<feature type="domain" description="HMA" evidence="9">
    <location>
        <begin position="25"/>
        <end position="88"/>
    </location>
</feature>
<sequence>MGVEGTFDYIADLISSTKRKKRKQLNTVDLKVRMDCEGCGERIKNVLSGMKGAKSVTVDWKQQKATVYGFVDAKKVLKKAKSTGKKSEPWPYVPYGLIAHPYASGVYDKKAPANHVRGTDEPGVGTFNPVEEKYALMFSDDNPHACVNGPLKMEYLFSGLFALRNSCSGGSVRGLSPLHIKHELFNDCGFRCKLGFQKESVILMGDPNKKKEEEMEESSRHPSLPYKVGIPPKQKLWKEFSATLKETLFADDPLRSFKDQSGPRKFLLGVEAVFPILSWGRGYNLSKFKGDLVAGLTIATLCIPQDIGYAKLANLDPQYGLYSSFVPPLIYALMGSSRDIAIGPVAVVSLLLGTLLQDEVDPVANPLVLGFLIDFLSHAAIVGFMGGAAITIALQQLKGFLGIKKFTKNTDIISVVKSILSSAPHGWNVPTILIGTSFLVLLLSAKYIGKKYKNLFWIAAISPLVSVILSTFIVFIVRSLFVLFLLCCDEAFVLMNAFVSLENRIGIVAGMVALTEAVAIGRTFAAMKDYQIDGNKEMVALGAMNIAGSMTSCYVSTGSFSRSAVNFMAGCQTAVSNIVMSIVVLLTLLFLTPLFEYTPNAILSSIIISAVIGLIDYNAAILIWKIDRFDFVACMGAFLGVVFISVEIGLLIAVSISFAKLLLQVTRPRTALLGKIPGTNVYRNIQQYPEATKVAGVLIIRVDSAIYFSNSNYIRERLLRWLTDEDELLGATCLPKIQFLIVEMSPVTDIDTSGIHALEDLHRSLQKRSVQLVLANPGPTVMDKLHASDVADLIGEDRIFLTVADAVQTCSSKFSDEV</sequence>
<dbReference type="EMBL" id="PNBA02000001">
    <property type="protein sequence ID" value="KAG6438197.1"/>
    <property type="molecule type" value="Genomic_DNA"/>
</dbReference>
<dbReference type="InterPro" id="IPR001902">
    <property type="entry name" value="SLC26A/SulP_fam"/>
</dbReference>
<keyword evidence="3" id="KW-0813">Transport</keyword>
<accession>A0A8X9ACT1</accession>
<dbReference type="PROSITE" id="PS01130">
    <property type="entry name" value="SLC26A"/>
    <property type="match status" value="1"/>
</dbReference>
<protein>
    <submittedName>
        <fullName evidence="10">Uncharacterized protein</fullName>
    </submittedName>
</protein>
<dbReference type="GO" id="GO:0008271">
    <property type="term" value="F:secondary active sulfate transmembrane transporter activity"/>
    <property type="evidence" value="ECO:0007669"/>
    <property type="project" value="InterPro"/>
</dbReference>
<feature type="transmembrane region" description="Helical" evidence="7">
    <location>
        <begin position="368"/>
        <end position="394"/>
    </location>
</feature>
<dbReference type="Proteomes" id="UP000298416">
    <property type="component" value="Unassembled WGS sequence"/>
</dbReference>
<feature type="transmembrane region" description="Helical" evidence="7">
    <location>
        <begin position="538"/>
        <end position="557"/>
    </location>
</feature>
<evidence type="ECO:0000256" key="3">
    <source>
        <dbReference type="ARBA" id="ARBA00022448"/>
    </source>
</evidence>